<name>A0A7W7L8H1_STRNE</name>
<dbReference type="EMBL" id="JACHJG010000001">
    <property type="protein sequence ID" value="MBB4884996.1"/>
    <property type="molecule type" value="Genomic_DNA"/>
</dbReference>
<dbReference type="Gene3D" id="3.30.370.10">
    <property type="entry name" value="Barstar-like"/>
    <property type="match status" value="1"/>
</dbReference>
<dbReference type="SUPFAM" id="SSF52038">
    <property type="entry name" value="Barstar-related"/>
    <property type="match status" value="1"/>
</dbReference>
<comment type="caution">
    <text evidence="3">The sequence shown here is derived from an EMBL/GenBank/DDBJ whole genome shotgun (WGS) entry which is preliminary data.</text>
</comment>
<evidence type="ECO:0000256" key="1">
    <source>
        <dbReference type="ARBA" id="ARBA00006845"/>
    </source>
</evidence>
<evidence type="ECO:0000313" key="3">
    <source>
        <dbReference type="EMBL" id="MBB4884996.1"/>
    </source>
</evidence>
<feature type="domain" description="Barstar (barnase inhibitor)" evidence="2">
    <location>
        <begin position="45"/>
        <end position="142"/>
    </location>
</feature>
<proteinExistence type="inferred from homology"/>
<dbReference type="InterPro" id="IPR000468">
    <property type="entry name" value="Barstar"/>
</dbReference>
<evidence type="ECO:0000313" key="4">
    <source>
        <dbReference type="Proteomes" id="UP000556436"/>
    </source>
</evidence>
<dbReference type="Proteomes" id="UP000556436">
    <property type="component" value="Unassembled WGS sequence"/>
</dbReference>
<protein>
    <recommendedName>
        <fullName evidence="2">Barstar (barnase inhibitor) domain-containing protein</fullName>
    </recommendedName>
</protein>
<dbReference type="AlphaFoldDB" id="A0A7W7L8H1"/>
<dbReference type="InterPro" id="IPR035905">
    <property type="entry name" value="Barstar-like_sf"/>
</dbReference>
<keyword evidence="4" id="KW-1185">Reference proteome</keyword>
<accession>A0A7W7L8H1</accession>
<evidence type="ECO:0000259" key="2">
    <source>
        <dbReference type="Pfam" id="PF01337"/>
    </source>
</evidence>
<reference evidence="3 4" key="1">
    <citation type="submission" date="2020-08" db="EMBL/GenBank/DDBJ databases">
        <title>Genomic Encyclopedia of Type Strains, Phase III (KMG-III): the genomes of soil and plant-associated and newly described type strains.</title>
        <authorList>
            <person name="Whitman W."/>
        </authorList>
    </citation>
    <scope>NUCLEOTIDE SEQUENCE [LARGE SCALE GENOMIC DNA]</scope>
    <source>
        <strain evidence="3 4">CECT 3265</strain>
    </source>
</reference>
<dbReference type="Pfam" id="PF01337">
    <property type="entry name" value="Barstar"/>
    <property type="match status" value="1"/>
</dbReference>
<dbReference type="CDD" id="cd05141">
    <property type="entry name" value="Barstar_evA4336-like"/>
    <property type="match status" value="1"/>
</dbReference>
<gene>
    <name evidence="3" type="ORF">FHS38_001005</name>
</gene>
<comment type="similarity">
    <text evidence="1">Belongs to the barstar family.</text>
</comment>
<organism evidence="3 4">
    <name type="scientific">Streptomyces netropsis</name>
    <name type="common">Streptoverticillium netropsis</name>
    <dbReference type="NCBI Taxonomy" id="55404"/>
    <lineage>
        <taxon>Bacteria</taxon>
        <taxon>Bacillati</taxon>
        <taxon>Actinomycetota</taxon>
        <taxon>Actinomycetes</taxon>
        <taxon>Kitasatosporales</taxon>
        <taxon>Streptomycetaceae</taxon>
        <taxon>Streptomyces</taxon>
    </lineage>
</organism>
<sequence>MTGPLPAPGLSALLYGSTPPGVYDLPPTDTPARVLALAADADWRAAPLRLDGVTDKAAFLDRCAADLDFPDWFGRNWDALADCLMDLSWWREGSKVRGSLLIAVDWDAFRKAAPEAARTAQAIFDEAVDYWADSESPLTVLLA</sequence>
<dbReference type="RefSeq" id="WP_184730974.1">
    <property type="nucleotide sequence ID" value="NZ_BMRW01000020.1"/>
</dbReference>